<dbReference type="GO" id="GO:0005509">
    <property type="term" value="F:calcium ion binding"/>
    <property type="evidence" value="ECO:0007669"/>
    <property type="project" value="InterPro"/>
</dbReference>
<proteinExistence type="predicted"/>
<evidence type="ECO:0000256" key="4">
    <source>
        <dbReference type="ARBA" id="ARBA00023157"/>
    </source>
</evidence>
<dbReference type="InterPro" id="IPR000152">
    <property type="entry name" value="EGF-type_Asp/Asn_hydroxyl_site"/>
</dbReference>
<feature type="compositionally biased region" description="Low complexity" evidence="7">
    <location>
        <begin position="526"/>
        <end position="578"/>
    </location>
</feature>
<feature type="region of interest" description="Disordered" evidence="7">
    <location>
        <begin position="61"/>
        <end position="170"/>
    </location>
</feature>
<feature type="compositionally biased region" description="Low complexity" evidence="7">
    <location>
        <begin position="125"/>
        <end position="164"/>
    </location>
</feature>
<dbReference type="PROSITE" id="PS50026">
    <property type="entry name" value="EGF_3"/>
    <property type="match status" value="7"/>
</dbReference>
<feature type="domain" description="EGF-like" evidence="8">
    <location>
        <begin position="238"/>
        <end position="278"/>
    </location>
</feature>
<gene>
    <name evidence="9" type="ORF">GSOID_T00008581001</name>
</gene>
<dbReference type="PROSITE" id="PS00010">
    <property type="entry name" value="ASX_HYDROXYL"/>
    <property type="match status" value="4"/>
</dbReference>
<evidence type="ECO:0000256" key="7">
    <source>
        <dbReference type="SAM" id="MobiDB-lite"/>
    </source>
</evidence>
<protein>
    <recommendedName>
        <fullName evidence="8">EGF-like domain-containing protein</fullName>
    </recommendedName>
</protein>
<dbReference type="PANTHER" id="PTHR24042">
    <property type="entry name" value="NEL HOMOLOG"/>
    <property type="match status" value="1"/>
</dbReference>
<dbReference type="Pfam" id="PF12947">
    <property type="entry name" value="EGF_3"/>
    <property type="match status" value="2"/>
</dbReference>
<dbReference type="OrthoDB" id="6516201at2759"/>
<dbReference type="SMART" id="SM00181">
    <property type="entry name" value="EGF"/>
    <property type="match status" value="7"/>
</dbReference>
<evidence type="ECO:0000256" key="6">
    <source>
        <dbReference type="PROSITE-ProRule" id="PRU00076"/>
    </source>
</evidence>
<dbReference type="FunFam" id="2.10.25.10:FF:000653">
    <property type="entry name" value="Putative Fibrillin-1"/>
    <property type="match status" value="1"/>
</dbReference>
<evidence type="ECO:0000256" key="3">
    <source>
        <dbReference type="ARBA" id="ARBA00022737"/>
    </source>
</evidence>
<feature type="compositionally biased region" description="Low complexity" evidence="7">
    <location>
        <begin position="87"/>
        <end position="106"/>
    </location>
</feature>
<evidence type="ECO:0000259" key="8">
    <source>
        <dbReference type="PROSITE" id="PS50026"/>
    </source>
</evidence>
<feature type="domain" description="EGF-like" evidence="8">
    <location>
        <begin position="455"/>
        <end position="489"/>
    </location>
</feature>
<feature type="domain" description="EGF-like" evidence="8">
    <location>
        <begin position="327"/>
        <end position="364"/>
    </location>
</feature>
<dbReference type="FunFam" id="2.10.25.10:FF:000038">
    <property type="entry name" value="Fibrillin 2"/>
    <property type="match status" value="4"/>
</dbReference>
<dbReference type="AlphaFoldDB" id="E4XEH3"/>
<dbReference type="Pfam" id="PF07645">
    <property type="entry name" value="EGF_CA"/>
    <property type="match status" value="4"/>
</dbReference>
<dbReference type="InterPro" id="IPR049883">
    <property type="entry name" value="NOTCH1_EGF-like"/>
</dbReference>
<evidence type="ECO:0000256" key="1">
    <source>
        <dbReference type="ARBA" id="ARBA00022536"/>
    </source>
</evidence>
<evidence type="ECO:0000313" key="10">
    <source>
        <dbReference type="Proteomes" id="UP000001307"/>
    </source>
</evidence>
<dbReference type="PROSITE" id="PS01187">
    <property type="entry name" value="EGF_CA"/>
    <property type="match status" value="4"/>
</dbReference>
<evidence type="ECO:0000256" key="5">
    <source>
        <dbReference type="ARBA" id="ARBA00023180"/>
    </source>
</evidence>
<keyword evidence="5" id="KW-0325">Glycoprotein</keyword>
<feature type="domain" description="EGF-like" evidence="8">
    <location>
        <begin position="195"/>
        <end position="235"/>
    </location>
</feature>
<dbReference type="PROSITE" id="PS01186">
    <property type="entry name" value="EGF_2"/>
    <property type="match status" value="5"/>
</dbReference>
<dbReference type="InParanoid" id="E4XEH3"/>
<feature type="compositionally biased region" description="Polar residues" evidence="7">
    <location>
        <begin position="508"/>
        <end position="519"/>
    </location>
</feature>
<dbReference type="InterPro" id="IPR000742">
    <property type="entry name" value="EGF"/>
</dbReference>
<dbReference type="SMART" id="SM00179">
    <property type="entry name" value="EGF_CA"/>
    <property type="match status" value="8"/>
</dbReference>
<dbReference type="Gene3D" id="2.10.25.10">
    <property type="entry name" value="Laminin"/>
    <property type="match status" value="7"/>
</dbReference>
<dbReference type="InterPro" id="IPR009030">
    <property type="entry name" value="Growth_fac_rcpt_cys_sf"/>
</dbReference>
<feature type="region of interest" description="Disordered" evidence="7">
    <location>
        <begin position="492"/>
        <end position="578"/>
    </location>
</feature>
<feature type="domain" description="EGF-like" evidence="8">
    <location>
        <begin position="370"/>
        <end position="410"/>
    </location>
</feature>
<dbReference type="GO" id="GO:0008201">
    <property type="term" value="F:heparin binding"/>
    <property type="evidence" value="ECO:0007669"/>
    <property type="project" value="TreeGrafter"/>
</dbReference>
<accession>E4XEH3</accession>
<dbReference type="InterPro" id="IPR024731">
    <property type="entry name" value="NELL2-like_EGF"/>
</dbReference>
<feature type="domain" description="EGF-like" evidence="8">
    <location>
        <begin position="281"/>
        <end position="324"/>
    </location>
</feature>
<dbReference type="Pfam" id="PF12661">
    <property type="entry name" value="hEGF"/>
    <property type="match status" value="1"/>
</dbReference>
<keyword evidence="4" id="KW-1015">Disulfide bond</keyword>
<keyword evidence="10" id="KW-1185">Reference proteome</keyword>
<dbReference type="GO" id="GO:0005615">
    <property type="term" value="C:extracellular space"/>
    <property type="evidence" value="ECO:0007669"/>
    <property type="project" value="TreeGrafter"/>
</dbReference>
<evidence type="ECO:0000256" key="2">
    <source>
        <dbReference type="ARBA" id="ARBA00022729"/>
    </source>
</evidence>
<evidence type="ECO:0000313" key="9">
    <source>
        <dbReference type="EMBL" id="CBY09576.1"/>
    </source>
</evidence>
<keyword evidence="3" id="KW-0677">Repeat</keyword>
<dbReference type="InterPro" id="IPR018097">
    <property type="entry name" value="EGF_Ca-bd_CS"/>
</dbReference>
<reference evidence="9" key="1">
    <citation type="journal article" date="2010" name="Science">
        <title>Plasticity of animal genome architecture unmasked by rapid evolution of a pelagic tunicate.</title>
        <authorList>
            <person name="Denoeud F."/>
            <person name="Henriet S."/>
            <person name="Mungpakdee S."/>
            <person name="Aury J.M."/>
            <person name="Da Silva C."/>
            <person name="Brinkmann H."/>
            <person name="Mikhaleva J."/>
            <person name="Olsen L.C."/>
            <person name="Jubin C."/>
            <person name="Canestro C."/>
            <person name="Bouquet J.M."/>
            <person name="Danks G."/>
            <person name="Poulain J."/>
            <person name="Campsteijn C."/>
            <person name="Adamski M."/>
            <person name="Cross I."/>
            <person name="Yadetie F."/>
            <person name="Muffato M."/>
            <person name="Louis A."/>
            <person name="Butcher S."/>
            <person name="Tsagkogeorga G."/>
            <person name="Konrad A."/>
            <person name="Singh S."/>
            <person name="Jensen M.F."/>
            <person name="Cong E.H."/>
            <person name="Eikeseth-Otteraa H."/>
            <person name="Noel B."/>
            <person name="Anthouard V."/>
            <person name="Porcel B.M."/>
            <person name="Kachouri-Lafond R."/>
            <person name="Nishino A."/>
            <person name="Ugolini M."/>
            <person name="Chourrout P."/>
            <person name="Nishida H."/>
            <person name="Aasland R."/>
            <person name="Huzurbazar S."/>
            <person name="Westhof E."/>
            <person name="Delsuc F."/>
            <person name="Lehrach H."/>
            <person name="Reinhardt R."/>
            <person name="Weissenbach J."/>
            <person name="Roy S.W."/>
            <person name="Artiguenave F."/>
            <person name="Postlethwait J.H."/>
            <person name="Manak J.R."/>
            <person name="Thompson E.M."/>
            <person name="Jaillon O."/>
            <person name="Du Pasquier L."/>
            <person name="Boudinot P."/>
            <person name="Liberles D.A."/>
            <person name="Volff J.N."/>
            <person name="Philippe H."/>
            <person name="Lenhard B."/>
            <person name="Roest Crollius H."/>
            <person name="Wincker P."/>
            <person name="Chourrout D."/>
        </authorList>
    </citation>
    <scope>NUCLEOTIDE SEQUENCE [LARGE SCALE GENOMIC DNA]</scope>
</reference>
<sequence>MKLFSAFVFAAHAQVEVNPDAFLAFEGPGALAASFQAYDNNYEDAVYGYYADYDTEYGEKARPPAKWFNKPTRRPIKKVTPKPRPTRPSQQKGQEQNQNQGPQRPTQRPPQRPTARPKKTEAPRKTQQPTQRPTQRPTRRPVTQKTRPNSQKQQQQQQNNNQNKNDNKNTYEGLYAPQEEVSYVNNNGNTYQKPDVNECYKGTDNCHYNARCVNTVGSYQCICKNGYEGNGVNCAPQDVNECANGSHNCDRYAQCVNTVGSYACTCNNGYNGDGYSCKPNEVNECATGQHNCHVNAYCTDLRNNYGQYKCTCRNGYEGNGYHCSPVYVDPCDAANCDPMATCQAGAYGGYSCVCPSGYTGSGVGSYGCRDVDECYSNTDNCAATATCMNTPGSFSCACATGYSGNGYSCEQDDVDECALGTHNCASNASCTNTQTGFNCTCPSGWTGDGITCYAPMQTCGDYNPCSNGATCQDTTNGPQCMCGRGLSGNGRMAPGDEGRARPDWASTYDASTGTTSTGNAPAGAAYPSSTGTSSNYPSSGSSNYPSSSGSSGSSNYPSSSGSSGSNYPSSGGSGTYTSNSGSTYQAASYDSAGNGCDDIDECAPCNSGNAYAGGCPCSEPMPICTNTVGSYYCSSMAGYGDPHFRVTSPGETPVCLDVSAVSGSIIDLISDASSNLELNGLFKNVQKGKKQFLTAIGYTSPKGTQMALTRETLEIYENGKLLIKYNPSEDSVDEYFYDVHLKMKPADHEHHRNRHNVEIVQEDGFRFRLTVKPEVGSLGIELEDVFGIKNPEGLMGQFLNEGSYTIDNEGTISTKSGEIESEARAWHEGDKCFQIEERSVEAFLGQPISNYYVENLFAEMFYKGAALLEDTVEK</sequence>
<dbReference type="InterPro" id="IPR051586">
    <property type="entry name" value="PKC-binding_NELL"/>
</dbReference>
<dbReference type="CDD" id="cd00054">
    <property type="entry name" value="EGF_CA"/>
    <property type="match status" value="6"/>
</dbReference>
<organism evidence="9">
    <name type="scientific">Oikopleura dioica</name>
    <name type="common">Tunicate</name>
    <dbReference type="NCBI Taxonomy" id="34765"/>
    <lineage>
        <taxon>Eukaryota</taxon>
        <taxon>Metazoa</taxon>
        <taxon>Chordata</taxon>
        <taxon>Tunicata</taxon>
        <taxon>Appendicularia</taxon>
        <taxon>Copelata</taxon>
        <taxon>Oikopleuridae</taxon>
        <taxon>Oikopleura</taxon>
    </lineage>
</organism>
<feature type="domain" description="EGF-like" evidence="8">
    <location>
        <begin position="413"/>
        <end position="453"/>
    </location>
</feature>
<keyword evidence="1 6" id="KW-0245">EGF-like domain</keyword>
<dbReference type="PANTHER" id="PTHR24042:SF5">
    <property type="entry name" value="EGF-LIKE CALCIUM-BINDING DOMAIN-CONTAINING PROTEIN"/>
    <property type="match status" value="1"/>
</dbReference>
<name>E4XEH3_OIKDI</name>
<feature type="compositionally biased region" description="Basic residues" evidence="7">
    <location>
        <begin position="71"/>
        <end position="85"/>
    </location>
</feature>
<dbReference type="InterPro" id="IPR001881">
    <property type="entry name" value="EGF-like_Ca-bd_dom"/>
</dbReference>
<dbReference type="InterPro" id="IPR013032">
    <property type="entry name" value="EGF-like_CS"/>
</dbReference>
<dbReference type="EMBL" id="FN653041">
    <property type="protein sequence ID" value="CBY09576.1"/>
    <property type="molecule type" value="Genomic_DNA"/>
</dbReference>
<dbReference type="SUPFAM" id="SSF57184">
    <property type="entry name" value="Growth factor receptor domain"/>
    <property type="match status" value="2"/>
</dbReference>
<dbReference type="Proteomes" id="UP000001307">
    <property type="component" value="Unassembled WGS sequence"/>
</dbReference>
<comment type="caution">
    <text evidence="6">Lacks conserved residue(s) required for the propagation of feature annotation.</text>
</comment>
<keyword evidence="2" id="KW-0732">Signal</keyword>